<feature type="transmembrane region" description="Helical" evidence="2">
    <location>
        <begin position="22"/>
        <end position="43"/>
    </location>
</feature>
<dbReference type="Gene3D" id="1.10.167.10">
    <property type="entry name" value="Regulator of G-protein Signalling 4, domain 2"/>
    <property type="match status" value="1"/>
</dbReference>
<feature type="transmembrane region" description="Helical" evidence="2">
    <location>
        <begin position="240"/>
        <end position="262"/>
    </location>
</feature>
<feature type="transmembrane region" description="Helical" evidence="2">
    <location>
        <begin position="211"/>
        <end position="228"/>
    </location>
</feature>
<name>A0AAJ0BXT2_9PEZI</name>
<feature type="transmembrane region" description="Helical" evidence="2">
    <location>
        <begin position="154"/>
        <end position="175"/>
    </location>
</feature>
<proteinExistence type="predicted"/>
<evidence type="ECO:0008006" key="5">
    <source>
        <dbReference type="Google" id="ProtNLM"/>
    </source>
</evidence>
<feature type="region of interest" description="Disordered" evidence="1">
    <location>
        <begin position="492"/>
        <end position="525"/>
    </location>
</feature>
<keyword evidence="4" id="KW-1185">Reference proteome</keyword>
<dbReference type="SUPFAM" id="SSF48097">
    <property type="entry name" value="Regulator of G-protein signaling, RGS"/>
    <property type="match status" value="1"/>
</dbReference>
<evidence type="ECO:0000256" key="2">
    <source>
        <dbReference type="SAM" id="Phobius"/>
    </source>
</evidence>
<dbReference type="Proteomes" id="UP001244011">
    <property type="component" value="Unassembled WGS sequence"/>
</dbReference>
<feature type="transmembrane region" description="Helical" evidence="2">
    <location>
        <begin position="274"/>
        <end position="295"/>
    </location>
</feature>
<comment type="caution">
    <text evidence="3">The sequence shown here is derived from an EMBL/GenBank/DDBJ whole genome shotgun (WGS) entry which is preliminary data.</text>
</comment>
<sequence>MGSEFGITADTKAELRLNGVGIFWMTFGCVWTCLIIGGMAFLYGNRHTPLLRIRGLHLSMVAVTLLHLYWFIIQFLYTIGPLMPEEVEFWCMSTYLPFGIGLFQASNCQFLYVAKAQKRFLGTGGVAAARPKKDAATRKSVLDRFRRLDYPTKMTICVFAGLGFQLFLTIFMYLISRKFHSGWGIPGTEVHGTPMEQKVQQGRGWEWWPSIFWQCFWAWIIAPIILWQSRGIHDTLGWRAQTIGCCLAGLHATPMWLIAIYVPGMAPVNSYFLPPQWICLSIMMLEIFTIFIPCWQVMRHRSLRQETLESIAAWESKNKSVGQHADSLFTGTTKISKARSDWKSLSSVERSGSSQGSQYGGIFTMDALESVLERNPGPLREFSALRDFSGENIAFLTSVAKWKSSLHPSTRGGSSETAAAKEAKTAGTHDQTRREQFNGALRIYVDFISPRDAEFSINIASNDLKSLEAVFEKPARIMYGDKGAVNPVTPFDGFDFSSPPPSSSAADAKSLASSSSQGSSEKPPSIAEEIGDKVQYCGDIPDEFNGSVFDDAERSIKYLVLTNTWPKFVKERRYSLDSVDSQFTLESQTSSKTLSRAVRYLSSVKSTLSFRSG</sequence>
<keyword evidence="2" id="KW-1133">Transmembrane helix</keyword>
<evidence type="ECO:0000256" key="1">
    <source>
        <dbReference type="SAM" id="MobiDB-lite"/>
    </source>
</evidence>
<accession>A0AAJ0BXT2</accession>
<evidence type="ECO:0000313" key="3">
    <source>
        <dbReference type="EMBL" id="KAK1765842.1"/>
    </source>
</evidence>
<keyword evidence="2" id="KW-0812">Transmembrane</keyword>
<dbReference type="InterPro" id="IPR036305">
    <property type="entry name" value="RGS_sf"/>
</dbReference>
<feature type="region of interest" description="Disordered" evidence="1">
    <location>
        <begin position="405"/>
        <end position="433"/>
    </location>
</feature>
<feature type="transmembrane region" description="Helical" evidence="2">
    <location>
        <begin position="95"/>
        <end position="114"/>
    </location>
</feature>
<dbReference type="RefSeq" id="XP_060282055.1">
    <property type="nucleotide sequence ID" value="XM_060421957.1"/>
</dbReference>
<dbReference type="GeneID" id="85305144"/>
<keyword evidence="2" id="KW-0472">Membrane</keyword>
<organism evidence="3 4">
    <name type="scientific">Phialemonium atrogriseum</name>
    <dbReference type="NCBI Taxonomy" id="1093897"/>
    <lineage>
        <taxon>Eukaryota</taxon>
        <taxon>Fungi</taxon>
        <taxon>Dikarya</taxon>
        <taxon>Ascomycota</taxon>
        <taxon>Pezizomycotina</taxon>
        <taxon>Sordariomycetes</taxon>
        <taxon>Sordariomycetidae</taxon>
        <taxon>Cephalothecales</taxon>
        <taxon>Cephalothecaceae</taxon>
        <taxon>Phialemonium</taxon>
    </lineage>
</organism>
<dbReference type="InterPro" id="IPR044926">
    <property type="entry name" value="RGS_subdomain_2"/>
</dbReference>
<gene>
    <name evidence="3" type="ORF">QBC33DRAFT_118190</name>
</gene>
<dbReference type="AlphaFoldDB" id="A0AAJ0BXT2"/>
<feature type="compositionally biased region" description="Low complexity" evidence="1">
    <location>
        <begin position="503"/>
        <end position="525"/>
    </location>
</feature>
<feature type="transmembrane region" description="Helical" evidence="2">
    <location>
        <begin position="55"/>
        <end position="75"/>
    </location>
</feature>
<reference evidence="3" key="1">
    <citation type="submission" date="2023-06" db="EMBL/GenBank/DDBJ databases">
        <title>Genome-scale phylogeny and comparative genomics of the fungal order Sordariales.</title>
        <authorList>
            <consortium name="Lawrence Berkeley National Laboratory"/>
            <person name="Hensen N."/>
            <person name="Bonometti L."/>
            <person name="Westerberg I."/>
            <person name="Brannstrom I.O."/>
            <person name="Guillou S."/>
            <person name="Cros-Aarteil S."/>
            <person name="Calhoun S."/>
            <person name="Haridas S."/>
            <person name="Kuo A."/>
            <person name="Mondo S."/>
            <person name="Pangilinan J."/>
            <person name="Riley R."/>
            <person name="Labutti K."/>
            <person name="Andreopoulos B."/>
            <person name="Lipzen A."/>
            <person name="Chen C."/>
            <person name="Yanf M."/>
            <person name="Daum C."/>
            <person name="Ng V."/>
            <person name="Clum A."/>
            <person name="Steindorff A."/>
            <person name="Ohm R."/>
            <person name="Martin F."/>
            <person name="Silar P."/>
            <person name="Natvig D."/>
            <person name="Lalanne C."/>
            <person name="Gautier V."/>
            <person name="Ament-Velasquez S.L."/>
            <person name="Kruys A."/>
            <person name="Hutchinson M.I."/>
            <person name="Powell A.J."/>
            <person name="Barry K."/>
            <person name="Miller A.N."/>
            <person name="Grigoriev I.V."/>
            <person name="Debuchy R."/>
            <person name="Gladieux P."/>
            <person name="Thoren M.H."/>
            <person name="Johannesson H."/>
        </authorList>
    </citation>
    <scope>NUCLEOTIDE SEQUENCE</scope>
    <source>
        <strain evidence="3">8032-3</strain>
    </source>
</reference>
<dbReference type="EMBL" id="MU839013">
    <property type="protein sequence ID" value="KAK1765842.1"/>
    <property type="molecule type" value="Genomic_DNA"/>
</dbReference>
<protein>
    <recommendedName>
        <fullName evidence="5">RGS domain-containing protein</fullName>
    </recommendedName>
</protein>
<evidence type="ECO:0000313" key="4">
    <source>
        <dbReference type="Proteomes" id="UP001244011"/>
    </source>
</evidence>